<dbReference type="Pfam" id="PF00305">
    <property type="entry name" value="Lipoxygenase"/>
    <property type="match status" value="1"/>
</dbReference>
<organism evidence="5 6">
    <name type="scientific">Roseateles asaccharophilus</name>
    <dbReference type="NCBI Taxonomy" id="582607"/>
    <lineage>
        <taxon>Bacteria</taxon>
        <taxon>Pseudomonadati</taxon>
        <taxon>Pseudomonadota</taxon>
        <taxon>Betaproteobacteria</taxon>
        <taxon>Burkholderiales</taxon>
        <taxon>Sphaerotilaceae</taxon>
        <taxon>Roseateles</taxon>
    </lineage>
</organism>
<reference evidence="5 6" key="1">
    <citation type="submission" date="2019-03" db="EMBL/GenBank/DDBJ databases">
        <title>Genomic Encyclopedia of Type Strains, Phase IV (KMG-IV): sequencing the most valuable type-strain genomes for metagenomic binning, comparative biology and taxonomic classification.</title>
        <authorList>
            <person name="Goeker M."/>
        </authorList>
    </citation>
    <scope>NUCLEOTIDE SEQUENCE [LARGE SCALE GENOMIC DNA]</scope>
    <source>
        <strain evidence="5 6">DSM 25082</strain>
    </source>
</reference>
<dbReference type="OrthoDB" id="5912511at2"/>
<comment type="caution">
    <text evidence="5">The sequence shown here is derived from an EMBL/GenBank/DDBJ whole genome shotgun (WGS) entry which is preliminary data.</text>
</comment>
<dbReference type="EMBL" id="SNXE01000008">
    <property type="protein sequence ID" value="TDP06565.1"/>
    <property type="molecule type" value="Genomic_DNA"/>
</dbReference>
<keyword evidence="6" id="KW-1185">Reference proteome</keyword>
<evidence type="ECO:0000259" key="4">
    <source>
        <dbReference type="PROSITE" id="PS51393"/>
    </source>
</evidence>
<keyword evidence="2" id="KW-0560">Oxidoreductase</keyword>
<dbReference type="InterPro" id="IPR000907">
    <property type="entry name" value="LipOase"/>
</dbReference>
<gene>
    <name evidence="5" type="ORF">DFR39_10833</name>
</gene>
<dbReference type="GO" id="GO:0016702">
    <property type="term" value="F:oxidoreductase activity, acting on single donors with incorporation of molecular oxygen, incorporation of two atoms of oxygen"/>
    <property type="evidence" value="ECO:0007669"/>
    <property type="project" value="InterPro"/>
</dbReference>
<accession>A0A4R6MVU7</accession>
<dbReference type="PROSITE" id="PS51393">
    <property type="entry name" value="LIPOXYGENASE_3"/>
    <property type="match status" value="1"/>
</dbReference>
<dbReference type="InterPro" id="IPR036226">
    <property type="entry name" value="LipOase_C_sf"/>
</dbReference>
<dbReference type="Proteomes" id="UP000295357">
    <property type="component" value="Unassembled WGS sequence"/>
</dbReference>
<evidence type="ECO:0000313" key="5">
    <source>
        <dbReference type="EMBL" id="TDP06565.1"/>
    </source>
</evidence>
<evidence type="ECO:0000256" key="2">
    <source>
        <dbReference type="ARBA" id="ARBA00023002"/>
    </source>
</evidence>
<sequence>MNSSPAYGATAARPEIPSLPQTQSPDAREARRFQLSLARTEYNYMQSYLEGVPLSADLPAGEKFNPAYEAQVLQVFLVLSANFQRAVLRLLERELSADLPEAALQRVQQCYEQLKKDLGGWHIGRDIKDLQAFFEALAALPGALKDLMHLPQDLLKMATGLDAVFKDFAANGPTAFLKSTLFDMLNTSQGRDYLLPRSLQDYRDLMQDLPQPLMLDIARQDWMPATPTEPCEQDWFFGWLQTAGFNTTLLRAVVSQPAPGSQQMALAELLRKMPVSDALLRAELGPGAPSLAEAAARGRLFVVDYALLEGAWADKLNGRQRYLAAPIALFYWNPQPPAGYPPCAEGVLQPLAIQLAQQHDAESAPIFSPRDSAGANDAGGYKWQLAKHFVNVAAAIQHESIAHLGNCHLVIEPIVVAAHRQLALQHPLLKLLEPHFRFTININDSAIHSLIVPGGVVACNVGPAIECTLSMLAKARSEWRWDENHPERLFALRGVERLQPFAFREDTLLLWRAIRQFVDGYLRLYYRSDADVRADEELQGFVAELVDPRYASFQGLGGLVPSGDPKRPWRLESLDYLIEMVAQMIYIAGPQHASVNYAQYPLMSYAPSVTGSLYQPAPTRSTRLESEQDCLPWYPPLDLALYGLSFEYLLSGVQYDRLGQYEHNPRDPYFSDPRVAPLVADFQSALSLAEIEIRKRNQGRPMPYPFQLPSQIPNSISI</sequence>
<keyword evidence="1" id="KW-0479">Metal-binding</keyword>
<dbReference type="PANTHER" id="PTHR11771">
    <property type="entry name" value="LIPOXYGENASE"/>
    <property type="match status" value="1"/>
</dbReference>
<dbReference type="Gene3D" id="3.10.450.60">
    <property type="match status" value="1"/>
</dbReference>
<name>A0A4R6MVU7_9BURK</name>
<evidence type="ECO:0000256" key="3">
    <source>
        <dbReference type="SAM" id="MobiDB-lite"/>
    </source>
</evidence>
<dbReference type="PRINTS" id="PR00087">
    <property type="entry name" value="LIPOXYGENASE"/>
</dbReference>
<dbReference type="SUPFAM" id="SSF48484">
    <property type="entry name" value="Lipoxigenase"/>
    <property type="match status" value="1"/>
</dbReference>
<dbReference type="AlphaFoldDB" id="A0A4R6MVU7"/>
<dbReference type="InterPro" id="IPR013819">
    <property type="entry name" value="LipOase_C"/>
</dbReference>
<proteinExistence type="predicted"/>
<protein>
    <submittedName>
        <fullName evidence="5">Arachidonate 15-lipoxygenase</fullName>
    </submittedName>
</protein>
<dbReference type="RefSeq" id="WP_133604655.1">
    <property type="nucleotide sequence ID" value="NZ_JAUFPJ010000009.1"/>
</dbReference>
<dbReference type="GO" id="GO:0046872">
    <property type="term" value="F:metal ion binding"/>
    <property type="evidence" value="ECO:0007669"/>
    <property type="project" value="UniProtKB-KW"/>
</dbReference>
<feature type="region of interest" description="Disordered" evidence="3">
    <location>
        <begin position="1"/>
        <end position="28"/>
    </location>
</feature>
<feature type="domain" description="Lipoxygenase" evidence="4">
    <location>
        <begin position="234"/>
        <end position="718"/>
    </location>
</feature>
<dbReference type="GO" id="GO:0034440">
    <property type="term" value="P:lipid oxidation"/>
    <property type="evidence" value="ECO:0007669"/>
    <property type="project" value="InterPro"/>
</dbReference>
<evidence type="ECO:0000256" key="1">
    <source>
        <dbReference type="ARBA" id="ARBA00022723"/>
    </source>
</evidence>
<dbReference type="Gene3D" id="1.20.245.10">
    <property type="entry name" value="Lipoxygenase-1, Domain 5"/>
    <property type="match status" value="1"/>
</dbReference>
<evidence type="ECO:0000313" key="6">
    <source>
        <dbReference type="Proteomes" id="UP000295357"/>
    </source>
</evidence>